<evidence type="ECO:0000313" key="8">
    <source>
        <dbReference type="EMBL" id="KAL3784965.1"/>
    </source>
</evidence>
<dbReference type="AlphaFoldDB" id="A0ABD3PEY7"/>
<feature type="domain" description="Sugar phosphate transporter" evidence="7">
    <location>
        <begin position="67"/>
        <end position="211"/>
    </location>
</feature>
<organism evidence="8 9">
    <name type="scientific">Stephanodiscus triporus</name>
    <dbReference type="NCBI Taxonomy" id="2934178"/>
    <lineage>
        <taxon>Eukaryota</taxon>
        <taxon>Sar</taxon>
        <taxon>Stramenopiles</taxon>
        <taxon>Ochrophyta</taxon>
        <taxon>Bacillariophyta</taxon>
        <taxon>Coscinodiscophyceae</taxon>
        <taxon>Thalassiosirophycidae</taxon>
        <taxon>Stephanodiscales</taxon>
        <taxon>Stephanodiscaceae</taxon>
        <taxon>Stephanodiscus</taxon>
    </lineage>
</organism>
<feature type="transmembrane region" description="Helical" evidence="6">
    <location>
        <begin position="150"/>
        <end position="169"/>
    </location>
</feature>
<keyword evidence="9" id="KW-1185">Reference proteome</keyword>
<dbReference type="Pfam" id="PF03151">
    <property type="entry name" value="TPT"/>
    <property type="match status" value="1"/>
</dbReference>
<comment type="subcellular location">
    <subcellularLocation>
        <location evidence="1">Membrane</location>
        <topology evidence="1">Multi-pass membrane protein</topology>
    </subcellularLocation>
</comment>
<keyword evidence="2 6" id="KW-0812">Transmembrane</keyword>
<proteinExistence type="predicted"/>
<evidence type="ECO:0000256" key="1">
    <source>
        <dbReference type="ARBA" id="ARBA00004141"/>
    </source>
</evidence>
<sequence length="360" mass="39026">MGGRSLFVPTTRSSNPVAQSLLGTSSDASSTRATSGRFAAADDDPLLELSPAVTKTTVVLAVLSYSFCSGSLVLVNKVILHHLPYPSLVITFQLWATLFFIQIAEAFQIIDVDPVRWAHVRPYLAYTVAFSLGVFCNMKSLSLSNVETVIVFRALAPLLVSVLDALFLGREWPSARSWGALGLIALGAYGYALTDEQFQSQGASAYLWPTLYLLTISFEMAYGKRIITGVDLRTQSGPVMYTNMLGWPPMLIFAYMGGEYGRLFRHLEERTSGGGGGPLLPPVGLAMLALGCCLTVLVNLLIWDQHAPPAGIVCLSLCLFGGMLYNQAPMRKTKSEDQDGGDDKDYGELQLEPLIKDGGH</sequence>
<evidence type="ECO:0000313" key="9">
    <source>
        <dbReference type="Proteomes" id="UP001530315"/>
    </source>
</evidence>
<feature type="transmembrane region" description="Helical" evidence="6">
    <location>
        <begin position="308"/>
        <end position="325"/>
    </location>
</feature>
<dbReference type="InterPro" id="IPR050186">
    <property type="entry name" value="TPT_transporter"/>
</dbReference>
<feature type="compositionally biased region" description="Basic and acidic residues" evidence="5">
    <location>
        <begin position="333"/>
        <end position="347"/>
    </location>
</feature>
<dbReference type="InterPro" id="IPR037185">
    <property type="entry name" value="EmrE-like"/>
</dbReference>
<reference evidence="8 9" key="1">
    <citation type="submission" date="2024-10" db="EMBL/GenBank/DDBJ databases">
        <title>Updated reference genomes for cyclostephanoid diatoms.</title>
        <authorList>
            <person name="Roberts W.R."/>
            <person name="Alverson A.J."/>
        </authorList>
    </citation>
    <scope>NUCLEOTIDE SEQUENCE [LARGE SCALE GENOMIC DNA]</scope>
    <source>
        <strain evidence="8 9">AJA276-08</strain>
    </source>
</reference>
<dbReference type="EMBL" id="JALLAZ020000911">
    <property type="protein sequence ID" value="KAL3784965.1"/>
    <property type="molecule type" value="Genomic_DNA"/>
</dbReference>
<protein>
    <recommendedName>
        <fullName evidence="7">Sugar phosphate transporter domain-containing protein</fullName>
    </recommendedName>
</protein>
<keyword evidence="4 6" id="KW-0472">Membrane</keyword>
<comment type="caution">
    <text evidence="8">The sequence shown here is derived from an EMBL/GenBank/DDBJ whole genome shotgun (WGS) entry which is preliminary data.</text>
</comment>
<evidence type="ECO:0000256" key="5">
    <source>
        <dbReference type="SAM" id="MobiDB-lite"/>
    </source>
</evidence>
<feature type="transmembrane region" description="Helical" evidence="6">
    <location>
        <begin position="122"/>
        <end position="138"/>
    </location>
</feature>
<dbReference type="SUPFAM" id="SSF103481">
    <property type="entry name" value="Multidrug resistance efflux transporter EmrE"/>
    <property type="match status" value="1"/>
</dbReference>
<feature type="transmembrane region" description="Helical" evidence="6">
    <location>
        <begin position="279"/>
        <end position="302"/>
    </location>
</feature>
<accession>A0ABD3PEY7</accession>
<gene>
    <name evidence="8" type="ORF">ACHAW5_010417</name>
</gene>
<feature type="transmembrane region" description="Helical" evidence="6">
    <location>
        <begin position="239"/>
        <end position="258"/>
    </location>
</feature>
<evidence type="ECO:0000256" key="3">
    <source>
        <dbReference type="ARBA" id="ARBA00022989"/>
    </source>
</evidence>
<feature type="transmembrane region" description="Helical" evidence="6">
    <location>
        <begin position="56"/>
        <end position="75"/>
    </location>
</feature>
<dbReference type="PANTHER" id="PTHR11132">
    <property type="entry name" value="SOLUTE CARRIER FAMILY 35"/>
    <property type="match status" value="1"/>
</dbReference>
<name>A0ABD3PEY7_9STRA</name>
<feature type="transmembrane region" description="Helical" evidence="6">
    <location>
        <begin position="175"/>
        <end position="193"/>
    </location>
</feature>
<dbReference type="Proteomes" id="UP001530315">
    <property type="component" value="Unassembled WGS sequence"/>
</dbReference>
<evidence type="ECO:0000256" key="2">
    <source>
        <dbReference type="ARBA" id="ARBA00022692"/>
    </source>
</evidence>
<evidence type="ECO:0000256" key="4">
    <source>
        <dbReference type="ARBA" id="ARBA00023136"/>
    </source>
</evidence>
<keyword evidence="3 6" id="KW-1133">Transmembrane helix</keyword>
<feature type="transmembrane region" description="Helical" evidence="6">
    <location>
        <begin position="205"/>
        <end position="227"/>
    </location>
</feature>
<feature type="region of interest" description="Disordered" evidence="5">
    <location>
        <begin position="331"/>
        <end position="360"/>
    </location>
</feature>
<dbReference type="GO" id="GO:0016020">
    <property type="term" value="C:membrane"/>
    <property type="evidence" value="ECO:0007669"/>
    <property type="project" value="UniProtKB-SubCell"/>
</dbReference>
<evidence type="ECO:0000256" key="6">
    <source>
        <dbReference type="SAM" id="Phobius"/>
    </source>
</evidence>
<dbReference type="InterPro" id="IPR004853">
    <property type="entry name" value="Sugar_P_trans_dom"/>
</dbReference>
<feature type="transmembrane region" description="Helical" evidence="6">
    <location>
        <begin position="87"/>
        <end position="110"/>
    </location>
</feature>
<evidence type="ECO:0000259" key="7">
    <source>
        <dbReference type="Pfam" id="PF03151"/>
    </source>
</evidence>